<reference evidence="3" key="1">
    <citation type="submission" date="2017-02" db="EMBL/GenBank/DDBJ databases">
        <authorList>
            <person name="Dridi B."/>
        </authorList>
    </citation>
    <scope>NUCLEOTIDE SEQUENCE [LARGE SCALE GENOMIC DNA]</scope>
    <source>
        <strain evidence="3">B Co 03.10</strain>
    </source>
</reference>
<dbReference type="Proteomes" id="UP000196581">
    <property type="component" value="Unassembled WGS sequence"/>
</dbReference>
<evidence type="ECO:0000313" key="2">
    <source>
        <dbReference type="EMBL" id="SLM98889.1"/>
    </source>
</evidence>
<dbReference type="AlphaFoldDB" id="A0A1X6XIP5"/>
<evidence type="ECO:0000256" key="1">
    <source>
        <dbReference type="SAM" id="Phobius"/>
    </source>
</evidence>
<gene>
    <name evidence="2" type="ORF">FM105_09840</name>
</gene>
<proteinExistence type="predicted"/>
<accession>A0A1X6XIP5</accession>
<name>A0A1X6XIP5_9MICO</name>
<evidence type="ECO:0000313" key="3">
    <source>
        <dbReference type="Proteomes" id="UP000196581"/>
    </source>
</evidence>
<keyword evidence="1" id="KW-1133">Transmembrane helix</keyword>
<keyword evidence="3" id="KW-1185">Reference proteome</keyword>
<protein>
    <submittedName>
        <fullName evidence="2">Uncharacterized protein</fullName>
    </submittedName>
</protein>
<sequence length="82" mass="8333">MAQASGIGIQDNFYQSAISAGIAVGITAIIGFVCFMIFGSGIQETMQWVVTLCLVSGGATFAGVAVGMSAGAKRERSLAQTP</sequence>
<keyword evidence="1" id="KW-0812">Transmembrane</keyword>
<organism evidence="2 3">
    <name type="scientific">Brevibacterium yomogidense</name>
    <dbReference type="NCBI Taxonomy" id="946573"/>
    <lineage>
        <taxon>Bacteria</taxon>
        <taxon>Bacillati</taxon>
        <taxon>Actinomycetota</taxon>
        <taxon>Actinomycetes</taxon>
        <taxon>Micrococcales</taxon>
        <taxon>Brevibacteriaceae</taxon>
        <taxon>Brevibacterium</taxon>
    </lineage>
</organism>
<feature type="transmembrane region" description="Helical" evidence="1">
    <location>
        <begin position="20"/>
        <end position="42"/>
    </location>
</feature>
<dbReference type="RefSeq" id="WP_087007715.1">
    <property type="nucleotide sequence ID" value="NZ_FWFF01000017.1"/>
</dbReference>
<feature type="transmembrane region" description="Helical" evidence="1">
    <location>
        <begin position="48"/>
        <end position="68"/>
    </location>
</feature>
<keyword evidence="1" id="KW-0472">Membrane</keyword>
<dbReference type="EMBL" id="FWFF01000017">
    <property type="protein sequence ID" value="SLM98889.1"/>
    <property type="molecule type" value="Genomic_DNA"/>
</dbReference>